<keyword evidence="1" id="KW-0732">Signal</keyword>
<sequence length="186" mass="19520">MFTSTLVACAAVLGSAVAAPAPQFSSGSCTAERRIAISGQVPFAYAQPGVIAVREAFRDIPFGVPDLDGSCVTQIWPNGGGPITVGVTGNGVVNFGTTTRQVFSEVTGEYVDFPQNGTTVIYTNVTLGVNSVVPIPVTFSGQVFLDFNSDCRITAVRAFAQIPTFLFGRPTDLHELLPIPPTPPII</sequence>
<evidence type="ECO:0000256" key="1">
    <source>
        <dbReference type="SAM" id="SignalP"/>
    </source>
</evidence>
<dbReference type="Proteomes" id="UP000799539">
    <property type="component" value="Unassembled WGS sequence"/>
</dbReference>
<dbReference type="AlphaFoldDB" id="A0A6A6FVE5"/>
<protein>
    <recommendedName>
        <fullName evidence="4">Ubiquitin 3 binding protein But2 C-terminal domain-containing protein</fullName>
    </recommendedName>
</protein>
<feature type="signal peptide" evidence="1">
    <location>
        <begin position="1"/>
        <end position="18"/>
    </location>
</feature>
<evidence type="ECO:0000313" key="2">
    <source>
        <dbReference type="EMBL" id="KAF2217314.1"/>
    </source>
</evidence>
<evidence type="ECO:0000313" key="3">
    <source>
        <dbReference type="Proteomes" id="UP000799539"/>
    </source>
</evidence>
<gene>
    <name evidence="2" type="ORF">CERZMDRAFT_104611</name>
</gene>
<organism evidence="2 3">
    <name type="scientific">Cercospora zeae-maydis SCOH1-5</name>
    <dbReference type="NCBI Taxonomy" id="717836"/>
    <lineage>
        <taxon>Eukaryota</taxon>
        <taxon>Fungi</taxon>
        <taxon>Dikarya</taxon>
        <taxon>Ascomycota</taxon>
        <taxon>Pezizomycotina</taxon>
        <taxon>Dothideomycetes</taxon>
        <taxon>Dothideomycetidae</taxon>
        <taxon>Mycosphaerellales</taxon>
        <taxon>Mycosphaerellaceae</taxon>
        <taxon>Cercospora</taxon>
    </lineage>
</organism>
<evidence type="ECO:0008006" key="4">
    <source>
        <dbReference type="Google" id="ProtNLM"/>
    </source>
</evidence>
<feature type="chain" id="PRO_5025397310" description="Ubiquitin 3 binding protein But2 C-terminal domain-containing protein" evidence="1">
    <location>
        <begin position="19"/>
        <end position="186"/>
    </location>
</feature>
<dbReference type="OrthoDB" id="3548295at2759"/>
<reference evidence="2" key="1">
    <citation type="journal article" date="2020" name="Stud. Mycol.">
        <title>101 Dothideomycetes genomes: a test case for predicting lifestyles and emergence of pathogens.</title>
        <authorList>
            <person name="Haridas S."/>
            <person name="Albert R."/>
            <person name="Binder M."/>
            <person name="Bloem J."/>
            <person name="Labutti K."/>
            <person name="Salamov A."/>
            <person name="Andreopoulos B."/>
            <person name="Baker S."/>
            <person name="Barry K."/>
            <person name="Bills G."/>
            <person name="Bluhm B."/>
            <person name="Cannon C."/>
            <person name="Castanera R."/>
            <person name="Culley D."/>
            <person name="Daum C."/>
            <person name="Ezra D."/>
            <person name="Gonzalez J."/>
            <person name="Henrissat B."/>
            <person name="Kuo A."/>
            <person name="Liang C."/>
            <person name="Lipzen A."/>
            <person name="Lutzoni F."/>
            <person name="Magnuson J."/>
            <person name="Mondo S."/>
            <person name="Nolan M."/>
            <person name="Ohm R."/>
            <person name="Pangilinan J."/>
            <person name="Park H.-J."/>
            <person name="Ramirez L."/>
            <person name="Alfaro M."/>
            <person name="Sun H."/>
            <person name="Tritt A."/>
            <person name="Yoshinaga Y."/>
            <person name="Zwiers L.-H."/>
            <person name="Turgeon B."/>
            <person name="Goodwin S."/>
            <person name="Spatafora J."/>
            <person name="Crous P."/>
            <person name="Grigoriev I."/>
        </authorList>
    </citation>
    <scope>NUCLEOTIDE SEQUENCE</scope>
    <source>
        <strain evidence="2">SCOH1-5</strain>
    </source>
</reference>
<proteinExistence type="predicted"/>
<accession>A0A6A6FVE5</accession>
<dbReference type="EMBL" id="ML992663">
    <property type="protein sequence ID" value="KAF2217314.1"/>
    <property type="molecule type" value="Genomic_DNA"/>
</dbReference>
<name>A0A6A6FVE5_9PEZI</name>
<keyword evidence="3" id="KW-1185">Reference proteome</keyword>